<protein>
    <recommendedName>
        <fullName evidence="11">8-oxo-dGTP diphosphatase</fullName>
        <ecNumber evidence="11">3.6.1.55</ecNumber>
    </recommendedName>
</protein>
<dbReference type="PANTHER" id="PTHR47707">
    <property type="entry name" value="8-OXO-DGTP DIPHOSPHATASE"/>
    <property type="match status" value="1"/>
</dbReference>
<dbReference type="AlphaFoldDB" id="A0A1Q5PZU6"/>
<organism evidence="14 15">
    <name type="scientific">Bowdeniella nasicola</name>
    <dbReference type="NCBI Taxonomy" id="208480"/>
    <lineage>
        <taxon>Bacteria</taxon>
        <taxon>Bacillati</taxon>
        <taxon>Actinomycetota</taxon>
        <taxon>Actinomycetes</taxon>
        <taxon>Actinomycetales</taxon>
        <taxon>Actinomycetaceae</taxon>
        <taxon>Bowdeniella</taxon>
    </lineage>
</organism>
<evidence type="ECO:0000256" key="9">
    <source>
        <dbReference type="ARBA" id="ARBA00023204"/>
    </source>
</evidence>
<dbReference type="RefSeq" id="WP_073717399.1">
    <property type="nucleotide sequence ID" value="NZ_MQVR01000084.1"/>
</dbReference>
<proteinExistence type="inferred from homology"/>
<keyword evidence="6" id="KW-0227">DNA damage</keyword>
<keyword evidence="5" id="KW-0479">Metal-binding</keyword>
<evidence type="ECO:0000256" key="7">
    <source>
        <dbReference type="ARBA" id="ARBA00022801"/>
    </source>
</evidence>
<comment type="caution">
    <text evidence="14">The sequence shown here is derived from an EMBL/GenBank/DDBJ whole genome shotgun (WGS) entry which is preliminary data.</text>
</comment>
<evidence type="ECO:0000256" key="1">
    <source>
        <dbReference type="ARBA" id="ARBA00001946"/>
    </source>
</evidence>
<comment type="similarity">
    <text evidence="2 12">Belongs to the Nudix hydrolase family.</text>
</comment>
<evidence type="ECO:0000256" key="8">
    <source>
        <dbReference type="ARBA" id="ARBA00022842"/>
    </source>
</evidence>
<dbReference type="CDD" id="cd03425">
    <property type="entry name" value="NUDIX_MutT_NudA_like"/>
    <property type="match status" value="1"/>
</dbReference>
<evidence type="ECO:0000256" key="11">
    <source>
        <dbReference type="ARBA" id="ARBA00038905"/>
    </source>
</evidence>
<evidence type="ECO:0000313" key="15">
    <source>
        <dbReference type="Proteomes" id="UP000185628"/>
    </source>
</evidence>
<dbReference type="Pfam" id="PF00293">
    <property type="entry name" value="NUDIX"/>
    <property type="match status" value="1"/>
</dbReference>
<evidence type="ECO:0000313" key="14">
    <source>
        <dbReference type="EMBL" id="OKL53144.1"/>
    </source>
</evidence>
<dbReference type="EC" id="3.6.1.55" evidence="11"/>
<dbReference type="InterPro" id="IPR015797">
    <property type="entry name" value="NUDIX_hydrolase-like_dom_sf"/>
</dbReference>
<keyword evidence="9" id="KW-0234">DNA repair</keyword>
<dbReference type="GO" id="GO:0006260">
    <property type="term" value="P:DNA replication"/>
    <property type="evidence" value="ECO:0007669"/>
    <property type="project" value="UniProtKB-KW"/>
</dbReference>
<dbReference type="GO" id="GO:0035539">
    <property type="term" value="F:8-oxo-7,8-dihydrodeoxyguanosine triphosphate pyrophosphatase activity"/>
    <property type="evidence" value="ECO:0007669"/>
    <property type="project" value="UniProtKB-EC"/>
</dbReference>
<dbReference type="SUPFAM" id="SSF55811">
    <property type="entry name" value="Nudix"/>
    <property type="match status" value="1"/>
</dbReference>
<evidence type="ECO:0000256" key="6">
    <source>
        <dbReference type="ARBA" id="ARBA00022763"/>
    </source>
</evidence>
<dbReference type="GO" id="GO:0046872">
    <property type="term" value="F:metal ion binding"/>
    <property type="evidence" value="ECO:0007669"/>
    <property type="project" value="UniProtKB-KW"/>
</dbReference>
<name>A0A1Q5PZU6_9ACTO</name>
<dbReference type="InterPro" id="IPR000086">
    <property type="entry name" value="NUDIX_hydrolase_dom"/>
</dbReference>
<dbReference type="PROSITE" id="PS51462">
    <property type="entry name" value="NUDIX"/>
    <property type="match status" value="1"/>
</dbReference>
<evidence type="ECO:0000256" key="3">
    <source>
        <dbReference type="ARBA" id="ARBA00022457"/>
    </source>
</evidence>
<dbReference type="InterPro" id="IPR047127">
    <property type="entry name" value="MutT-like"/>
</dbReference>
<feature type="domain" description="Nudix hydrolase" evidence="13">
    <location>
        <begin position="1"/>
        <end position="134"/>
    </location>
</feature>
<dbReference type="OrthoDB" id="9804442at2"/>
<reference evidence="15" key="1">
    <citation type="submission" date="2016-12" db="EMBL/GenBank/DDBJ databases">
        <authorList>
            <person name="Meng X."/>
        </authorList>
    </citation>
    <scope>NUCLEOTIDE SEQUENCE [LARGE SCALE GENOMIC DNA]</scope>
    <source>
        <strain evidence="15">DSM 19116</strain>
    </source>
</reference>
<evidence type="ECO:0000256" key="10">
    <source>
        <dbReference type="ARBA" id="ARBA00035861"/>
    </source>
</evidence>
<dbReference type="InterPro" id="IPR020476">
    <property type="entry name" value="Nudix_hydrolase"/>
</dbReference>
<dbReference type="GO" id="GO:0006281">
    <property type="term" value="P:DNA repair"/>
    <property type="evidence" value="ECO:0007669"/>
    <property type="project" value="UniProtKB-KW"/>
</dbReference>
<comment type="catalytic activity">
    <reaction evidence="10">
        <text>8-oxo-dGTP + H2O = 8-oxo-dGMP + diphosphate + H(+)</text>
        <dbReference type="Rhea" id="RHEA:31575"/>
        <dbReference type="ChEBI" id="CHEBI:15377"/>
        <dbReference type="ChEBI" id="CHEBI:15378"/>
        <dbReference type="ChEBI" id="CHEBI:33019"/>
        <dbReference type="ChEBI" id="CHEBI:63224"/>
        <dbReference type="ChEBI" id="CHEBI:77896"/>
        <dbReference type="EC" id="3.6.1.55"/>
    </reaction>
</comment>
<comment type="cofactor">
    <cofactor evidence="1">
        <name>Mg(2+)</name>
        <dbReference type="ChEBI" id="CHEBI:18420"/>
    </cofactor>
</comment>
<dbReference type="EMBL" id="MQVR01000084">
    <property type="protein sequence ID" value="OKL53144.1"/>
    <property type="molecule type" value="Genomic_DNA"/>
</dbReference>
<evidence type="ECO:0000256" key="4">
    <source>
        <dbReference type="ARBA" id="ARBA00022705"/>
    </source>
</evidence>
<dbReference type="GO" id="GO:0044716">
    <property type="term" value="F:8-oxo-GDP phosphatase activity"/>
    <property type="evidence" value="ECO:0007669"/>
    <property type="project" value="TreeGrafter"/>
</dbReference>
<keyword evidence="7 12" id="KW-0378">Hydrolase</keyword>
<keyword evidence="15" id="KW-1185">Reference proteome</keyword>
<evidence type="ECO:0000259" key="13">
    <source>
        <dbReference type="PROSITE" id="PS51462"/>
    </source>
</evidence>
<evidence type="ECO:0000256" key="2">
    <source>
        <dbReference type="ARBA" id="ARBA00005582"/>
    </source>
</evidence>
<dbReference type="PANTHER" id="PTHR47707:SF1">
    <property type="entry name" value="NUDIX HYDROLASE FAMILY PROTEIN"/>
    <property type="match status" value="1"/>
</dbReference>
<accession>A0A1Q5PZU6</accession>
<gene>
    <name evidence="14" type="ORF">BSZ39_11065</name>
</gene>
<dbReference type="PRINTS" id="PR00502">
    <property type="entry name" value="NUDIXFAMILY"/>
</dbReference>
<dbReference type="GO" id="GO:0044715">
    <property type="term" value="F:8-oxo-dGDP phosphatase activity"/>
    <property type="evidence" value="ECO:0007669"/>
    <property type="project" value="TreeGrafter"/>
</dbReference>
<dbReference type="Gene3D" id="3.90.79.10">
    <property type="entry name" value="Nucleoside Triphosphate Pyrophosphohydrolase"/>
    <property type="match status" value="1"/>
</dbReference>
<keyword evidence="3" id="KW-0515">Mutator protein</keyword>
<dbReference type="InterPro" id="IPR020084">
    <property type="entry name" value="NUDIX_hydrolase_CS"/>
</dbReference>
<sequence>MTLVAAAAVLRQRAGRVELLCAQRSAPPALAGLWEFPGGKVQPGEEPCAAAVRELAEELGIDVELGELVAGPGAQGAWPILADMDMLVWRAQLADASAEPDALQDHTDVRWVELTRAAELDWIEVDRPILDAVVASYHAS</sequence>
<keyword evidence="4" id="KW-0235">DNA replication</keyword>
<dbReference type="Proteomes" id="UP000185628">
    <property type="component" value="Unassembled WGS sequence"/>
</dbReference>
<evidence type="ECO:0000256" key="5">
    <source>
        <dbReference type="ARBA" id="ARBA00022723"/>
    </source>
</evidence>
<dbReference type="PROSITE" id="PS00893">
    <property type="entry name" value="NUDIX_BOX"/>
    <property type="match status" value="1"/>
</dbReference>
<keyword evidence="8" id="KW-0460">Magnesium</keyword>
<dbReference type="GO" id="GO:0008413">
    <property type="term" value="F:8-oxo-7,8-dihydroguanosine triphosphate pyrophosphatase activity"/>
    <property type="evidence" value="ECO:0007669"/>
    <property type="project" value="TreeGrafter"/>
</dbReference>
<evidence type="ECO:0000256" key="12">
    <source>
        <dbReference type="RuleBase" id="RU003476"/>
    </source>
</evidence>